<feature type="repeat" description="ANK" evidence="3">
    <location>
        <begin position="411"/>
        <end position="439"/>
    </location>
</feature>
<dbReference type="SUPFAM" id="SSF48403">
    <property type="entry name" value="Ankyrin repeat"/>
    <property type="match status" value="2"/>
</dbReference>
<reference evidence="5" key="1">
    <citation type="submission" date="2019-06" db="EMBL/GenBank/DDBJ databases">
        <title>Genomics analysis of Aphanomyces spp. identifies a new class of oomycete effector associated with host adaptation.</title>
        <authorList>
            <person name="Gaulin E."/>
        </authorList>
    </citation>
    <scope>NUCLEOTIDE SEQUENCE</scope>
    <source>
        <strain evidence="5">CBS 578.67</strain>
    </source>
</reference>
<dbReference type="Pfam" id="PF12796">
    <property type="entry name" value="Ank_2"/>
    <property type="match status" value="3"/>
</dbReference>
<dbReference type="PROSITE" id="PS50088">
    <property type="entry name" value="ANK_REPEAT"/>
    <property type="match status" value="2"/>
</dbReference>
<dbReference type="GO" id="GO:0004672">
    <property type="term" value="F:protein kinase activity"/>
    <property type="evidence" value="ECO:0007669"/>
    <property type="project" value="InterPro"/>
</dbReference>
<dbReference type="InterPro" id="IPR002110">
    <property type="entry name" value="Ankyrin_rpt"/>
</dbReference>
<dbReference type="SMART" id="SM00220">
    <property type="entry name" value="S_TKc"/>
    <property type="match status" value="1"/>
</dbReference>
<keyword evidence="1" id="KW-0677">Repeat</keyword>
<sequence>NFESETATRMLHAAIQADDIVGVTEALAASPHEVNTVNTISVLRNQLPQGILPLLSEIRELDKSNKDNEDPIELEGTPLLIAMYLGRADVVALLIACDNVDVNAANQDNDTPLGLACALGASDLVQVLLARPQIQPNVTNKLGQSPLHVATIQGHSELVRLLLTHAMVDVNQRCDFKKPAKWRVTSTAQSGCSALFIAAQSGFVDIVDILLPLADLVAATTADKWTPLMAAIMGKKCDVGLRERKDTVALRLLACSKVVETINNVDSKGRTPLLFAVMADSIPLVSALIAFPHIDLDMKSDVLSTHNTAIKCAARDGKDEILKLVLNRTTNINSIVEAYNEACENVDWNKAKMIFDHLLGDETVRTKFLEQVLLTTVRHGHAKMMAYIMDHPRFSAKEMDPGGEWAHLRVLHYACNWEGNENIVRVLIEKGMDVNATDKEVSSSPLEVASSFGCLDIVRVILLSPNFNRSDNVIQSLVSACQSGNTDIALALLEMPNIVVKGSKYAFEAMDEAVKHNMFQVVEALIAFGVPFEIIFQSKPLLAHVAPFLRVETAIKMLMRDIPFEVREKRYLNPRENHSYSWNIFLDSSTPVPPSVRLETVISIVQQDMFENCRHEFIHEIAFLQDPNGRSVLQTTDVATRKYFNDELFFCGRYEMYDGPPIHVSSTAVVVHAFDHGIFKQLFDHYAVNGSLRRDDFAACAPILGQKKSHVSAKEIVSSDFDIYDKNTSGLLTEVEFNHYCEQKFGSKLRVAMKFMRNRDEYNREIEMRNGLNKTQSVVELLPMASDKDFHSNTQHLTLHGHLNMTQYPHVLVMPLADRSLEDIYLKERPNDNQIRNLLQEIAELVKDLHERNIIHGDLKKLNVLRVDSHMRLIDMDAAAKVGHDVGAKFSSGNLPPELFYRLKDDKEENMYTDYWKEMVVSNPELWEKVKPRHSWVVKTYYPSCELSDSLPYKLAKASPAMDMWAFGVMMYQLYSGVELVPTNRNQDVDESGIERAATWTKDDLSTRIQNKVSNPLVRDLLSKLLVVDPNDRISAKAMLSHAYFDIKFDPNTSKVLQAMDSKLVQLSTQVATGFEQLIERFDQVVELNKATLEALGSAKEDLMRGKFQATEVHVPTSFVLLPFNILDKQDDDEDAAAVTIEQTANFIGRAVGLGNSFMKAIKANKVIGTTIKVFSAGEPLYLYLIDEVQGIPVVPPRLPEDNPPLYPIKIETKSDEYISFMTTAMPYIQTGFKFLKGINTVATLAKSLGVPSLDKEVLSNIGDNIEKSKKASSVFDFRVLQAAVEAHDKAAPVHNIRGAALRELERFFAQNDKSKDFSGLGRTYAASGQVLWTTKETIE</sequence>
<dbReference type="InterPro" id="IPR018247">
    <property type="entry name" value="EF_Hand_1_Ca_BS"/>
</dbReference>
<dbReference type="PROSITE" id="PS50011">
    <property type="entry name" value="PROTEIN_KINASE_DOM"/>
    <property type="match status" value="1"/>
</dbReference>
<dbReference type="PRINTS" id="PR01415">
    <property type="entry name" value="ANKYRIN"/>
</dbReference>
<proteinExistence type="predicted"/>
<dbReference type="Gene3D" id="1.10.510.10">
    <property type="entry name" value="Transferase(Phosphotransferase) domain 1"/>
    <property type="match status" value="1"/>
</dbReference>
<feature type="repeat" description="ANK" evidence="3">
    <location>
        <begin position="142"/>
        <end position="163"/>
    </location>
</feature>
<keyword evidence="2 3" id="KW-0040">ANK repeat</keyword>
<feature type="non-terminal residue" evidence="5">
    <location>
        <position position="1340"/>
    </location>
</feature>
<dbReference type="InterPro" id="IPR000719">
    <property type="entry name" value="Prot_kinase_dom"/>
</dbReference>
<feature type="domain" description="Protein kinase" evidence="4">
    <location>
        <begin position="721"/>
        <end position="1045"/>
    </location>
</feature>
<dbReference type="Gene3D" id="1.25.40.20">
    <property type="entry name" value="Ankyrin repeat-containing domain"/>
    <property type="match status" value="2"/>
</dbReference>
<dbReference type="EMBL" id="VJMH01000735">
    <property type="protein sequence ID" value="KAF0714668.1"/>
    <property type="molecule type" value="Genomic_DNA"/>
</dbReference>
<evidence type="ECO:0000259" key="4">
    <source>
        <dbReference type="PROSITE" id="PS50011"/>
    </source>
</evidence>
<dbReference type="Pfam" id="PF00069">
    <property type="entry name" value="Pkinase"/>
    <property type="match status" value="2"/>
</dbReference>
<gene>
    <name evidence="5" type="ORF">As57867_003749</name>
</gene>
<evidence type="ECO:0000256" key="2">
    <source>
        <dbReference type="ARBA" id="ARBA00023043"/>
    </source>
</evidence>
<evidence type="ECO:0000313" key="5">
    <source>
        <dbReference type="EMBL" id="KAF0714668.1"/>
    </source>
</evidence>
<dbReference type="SUPFAM" id="SSF56112">
    <property type="entry name" value="Protein kinase-like (PK-like)"/>
    <property type="match status" value="1"/>
</dbReference>
<dbReference type="PROSITE" id="PS00018">
    <property type="entry name" value="EF_HAND_1"/>
    <property type="match status" value="1"/>
</dbReference>
<evidence type="ECO:0000256" key="1">
    <source>
        <dbReference type="ARBA" id="ARBA00022737"/>
    </source>
</evidence>
<protein>
    <recommendedName>
        <fullName evidence="4">Protein kinase domain-containing protein</fullName>
    </recommendedName>
</protein>
<dbReference type="InterPro" id="IPR011009">
    <property type="entry name" value="Kinase-like_dom_sf"/>
</dbReference>
<evidence type="ECO:0000256" key="3">
    <source>
        <dbReference type="PROSITE-ProRule" id="PRU00023"/>
    </source>
</evidence>
<dbReference type="PANTHER" id="PTHR24198:SF165">
    <property type="entry name" value="ANKYRIN REPEAT-CONTAINING PROTEIN-RELATED"/>
    <property type="match status" value="1"/>
</dbReference>
<dbReference type="PANTHER" id="PTHR24198">
    <property type="entry name" value="ANKYRIN REPEAT AND PROTEIN KINASE DOMAIN-CONTAINING PROTEIN"/>
    <property type="match status" value="1"/>
</dbReference>
<dbReference type="InterPro" id="IPR036770">
    <property type="entry name" value="Ankyrin_rpt-contain_sf"/>
</dbReference>
<accession>A0A6A4ZPT0</accession>
<name>A0A6A4ZPT0_9STRA</name>
<feature type="non-terminal residue" evidence="5">
    <location>
        <position position="1"/>
    </location>
</feature>
<dbReference type="PROSITE" id="PS50297">
    <property type="entry name" value="ANK_REP_REGION"/>
    <property type="match status" value="1"/>
</dbReference>
<dbReference type="GO" id="GO:0005524">
    <property type="term" value="F:ATP binding"/>
    <property type="evidence" value="ECO:0007669"/>
    <property type="project" value="InterPro"/>
</dbReference>
<organism evidence="5">
    <name type="scientific">Aphanomyces stellatus</name>
    <dbReference type="NCBI Taxonomy" id="120398"/>
    <lineage>
        <taxon>Eukaryota</taxon>
        <taxon>Sar</taxon>
        <taxon>Stramenopiles</taxon>
        <taxon>Oomycota</taxon>
        <taxon>Saprolegniomycetes</taxon>
        <taxon>Saprolegniales</taxon>
        <taxon>Verrucalvaceae</taxon>
        <taxon>Aphanomyces</taxon>
    </lineage>
</organism>
<comment type="caution">
    <text evidence="5">The sequence shown here is derived from an EMBL/GenBank/DDBJ whole genome shotgun (WGS) entry which is preliminary data.</text>
</comment>
<dbReference type="SMART" id="SM00248">
    <property type="entry name" value="ANK"/>
    <property type="match status" value="10"/>
</dbReference>
<dbReference type="OrthoDB" id="193242at2759"/>